<gene>
    <name evidence="5" type="ORF">E1I18_00125</name>
</gene>
<dbReference type="PROSITE" id="PS50935">
    <property type="entry name" value="SSB"/>
    <property type="match status" value="1"/>
</dbReference>
<dbReference type="Gene3D" id="2.40.50.140">
    <property type="entry name" value="Nucleic acid-binding proteins"/>
    <property type="match status" value="1"/>
</dbReference>
<protein>
    <recommendedName>
        <fullName evidence="2 3">Single-stranded DNA-binding protein</fullName>
        <shortName evidence="2">SSB</shortName>
    </recommendedName>
</protein>
<dbReference type="CDD" id="cd04496">
    <property type="entry name" value="SSB_OBF"/>
    <property type="match status" value="1"/>
</dbReference>
<dbReference type="GO" id="GO:0009295">
    <property type="term" value="C:nucleoid"/>
    <property type="evidence" value="ECO:0007669"/>
    <property type="project" value="TreeGrafter"/>
</dbReference>
<accession>A0A507SSE7</accession>
<comment type="caution">
    <text evidence="5">The sequence shown here is derived from an EMBL/GenBank/DDBJ whole genome shotgun (WGS) entry which is preliminary data.</text>
</comment>
<dbReference type="InterPro" id="IPR011344">
    <property type="entry name" value="ssDNA-bd"/>
</dbReference>
<feature type="region of interest" description="Disordered" evidence="4">
    <location>
        <begin position="111"/>
        <end position="130"/>
    </location>
</feature>
<dbReference type="InterPro" id="IPR000424">
    <property type="entry name" value="Primosome_PriB/ssb"/>
</dbReference>
<dbReference type="GO" id="GO:0003697">
    <property type="term" value="F:single-stranded DNA binding"/>
    <property type="evidence" value="ECO:0007669"/>
    <property type="project" value="UniProtKB-UniRule"/>
</dbReference>
<evidence type="ECO:0000256" key="4">
    <source>
        <dbReference type="SAM" id="MobiDB-lite"/>
    </source>
</evidence>
<evidence type="ECO:0000256" key="3">
    <source>
        <dbReference type="RuleBase" id="RU000524"/>
    </source>
</evidence>
<dbReference type="EMBL" id="SMDN01000001">
    <property type="protein sequence ID" value="TQC54171.1"/>
    <property type="molecule type" value="Genomic_DNA"/>
</dbReference>
<reference evidence="5 6" key="1">
    <citation type="submission" date="2019-03" db="EMBL/GenBank/DDBJ databases">
        <title>Characterization of a novel Mycoplasma cynos real-time PCR assay.</title>
        <authorList>
            <person name="Tallmadge R.L."/>
            <person name="Mitchell P.K."/>
            <person name="Goodman L."/>
        </authorList>
    </citation>
    <scope>NUCLEOTIDE SEQUENCE [LARGE SCALE GENOMIC DNA]</scope>
    <source>
        <strain evidence="5 6">1642</strain>
    </source>
</reference>
<dbReference type="OrthoDB" id="9809878at2"/>
<evidence type="ECO:0000313" key="6">
    <source>
        <dbReference type="Proteomes" id="UP000320801"/>
    </source>
</evidence>
<evidence type="ECO:0000256" key="1">
    <source>
        <dbReference type="ARBA" id="ARBA00023125"/>
    </source>
</evidence>
<evidence type="ECO:0000313" key="5">
    <source>
        <dbReference type="EMBL" id="TQC54171.1"/>
    </source>
</evidence>
<dbReference type="SUPFAM" id="SSF50249">
    <property type="entry name" value="Nucleic acid-binding proteins"/>
    <property type="match status" value="1"/>
</dbReference>
<dbReference type="AlphaFoldDB" id="A0A507SSE7"/>
<dbReference type="RefSeq" id="WP_141483583.1">
    <property type="nucleotide sequence ID" value="NZ_SMDN01000001.1"/>
</dbReference>
<keyword evidence="1 2" id="KW-0238">DNA-binding</keyword>
<comment type="caution">
    <text evidence="2">Lacks conserved residue(s) required for the propagation of feature annotation.</text>
</comment>
<dbReference type="Proteomes" id="UP000320801">
    <property type="component" value="Unassembled WGS sequence"/>
</dbReference>
<name>A0A507SSE7_9BACT</name>
<keyword evidence="6" id="KW-1185">Reference proteome</keyword>
<comment type="subunit">
    <text evidence="2">Homotetramer.</text>
</comment>
<proteinExistence type="inferred from homology"/>
<sequence>MNKVLLVGRIANDVRVFSTPSGITYARTSIAVARRTNSTEPVTDFIPVVAWRATADYLGKVLSKGSLVSIEGWFTTGTFRSQNGETVRTYEVTIENLQSLETRQQREAREINSQNRANSYSNQTSNQSKFTGATHQQANNFASNSLNERDTQYTEQNQNIPVNNKFVIDDFDGVEDNLD</sequence>
<dbReference type="InterPro" id="IPR012340">
    <property type="entry name" value="NA-bd_OB-fold"/>
</dbReference>
<organism evidence="5 6">
    <name type="scientific">Mycoplasmopsis mucosicanis</name>
    <dbReference type="NCBI Taxonomy" id="458208"/>
    <lineage>
        <taxon>Bacteria</taxon>
        <taxon>Bacillati</taxon>
        <taxon>Mycoplasmatota</taxon>
        <taxon>Mycoplasmoidales</taxon>
        <taxon>Metamycoplasmataceae</taxon>
        <taxon>Mycoplasmopsis</taxon>
    </lineage>
</organism>
<dbReference type="HAMAP" id="MF_00984">
    <property type="entry name" value="SSB"/>
    <property type="match status" value="1"/>
</dbReference>
<dbReference type="PANTHER" id="PTHR10302:SF27">
    <property type="entry name" value="SINGLE-STRANDED DNA-BINDING PROTEIN"/>
    <property type="match status" value="1"/>
</dbReference>
<evidence type="ECO:0000256" key="2">
    <source>
        <dbReference type="HAMAP-Rule" id="MF_00984"/>
    </source>
</evidence>
<dbReference type="GO" id="GO:0006260">
    <property type="term" value="P:DNA replication"/>
    <property type="evidence" value="ECO:0007669"/>
    <property type="project" value="InterPro"/>
</dbReference>
<dbReference type="Pfam" id="PF00436">
    <property type="entry name" value="SSB"/>
    <property type="match status" value="1"/>
</dbReference>
<dbReference type="PANTHER" id="PTHR10302">
    <property type="entry name" value="SINGLE-STRANDED DNA-BINDING PROTEIN"/>
    <property type="match status" value="1"/>
</dbReference>
<dbReference type="NCBIfam" id="TIGR00621">
    <property type="entry name" value="ssb"/>
    <property type="match status" value="1"/>
</dbReference>